<reference evidence="3 4" key="1">
    <citation type="submission" date="2021-02" db="EMBL/GenBank/DDBJ databases">
        <authorList>
            <person name="Han P."/>
        </authorList>
    </citation>
    <scope>NUCLEOTIDE SEQUENCE [LARGE SCALE GENOMIC DNA]</scope>
    <source>
        <strain evidence="3">Candidatus Nitrospira sp. ZN2</strain>
    </source>
</reference>
<keyword evidence="2" id="KW-1133">Transmembrane helix</keyword>
<dbReference type="InterPro" id="IPR012902">
    <property type="entry name" value="N_methyl_site"/>
</dbReference>
<keyword evidence="4" id="KW-1185">Reference proteome</keyword>
<dbReference type="Pfam" id="PF16074">
    <property type="entry name" value="PilW"/>
    <property type="match status" value="1"/>
</dbReference>
<accession>A0ABM8QVE8</accession>
<comment type="caution">
    <text evidence="3">The sequence shown here is derived from an EMBL/GenBank/DDBJ whole genome shotgun (WGS) entry which is preliminary data.</text>
</comment>
<evidence type="ECO:0008006" key="5">
    <source>
        <dbReference type="Google" id="ProtNLM"/>
    </source>
</evidence>
<proteinExistence type="predicted"/>
<dbReference type="Pfam" id="PF07963">
    <property type="entry name" value="N_methyl"/>
    <property type="match status" value="1"/>
</dbReference>
<dbReference type="RefSeq" id="WP_213041252.1">
    <property type="nucleotide sequence ID" value="NZ_CAJNBJ010000001.1"/>
</dbReference>
<dbReference type="PROSITE" id="PS00409">
    <property type="entry name" value="PROKAR_NTER_METHYL"/>
    <property type="match status" value="1"/>
</dbReference>
<dbReference type="Proteomes" id="UP000675880">
    <property type="component" value="Unassembled WGS sequence"/>
</dbReference>
<dbReference type="InterPro" id="IPR032092">
    <property type="entry name" value="PilW"/>
</dbReference>
<feature type="transmembrane region" description="Helical" evidence="2">
    <location>
        <begin position="12"/>
        <end position="35"/>
    </location>
</feature>
<dbReference type="NCBIfam" id="TIGR02532">
    <property type="entry name" value="IV_pilin_GFxxxE"/>
    <property type="match status" value="1"/>
</dbReference>
<feature type="compositionally biased region" description="Basic and acidic residues" evidence="1">
    <location>
        <begin position="313"/>
        <end position="323"/>
    </location>
</feature>
<keyword evidence="2" id="KW-0812">Transmembrane</keyword>
<protein>
    <recommendedName>
        <fullName evidence="5">Type IV pilus assembly protein PilW</fullName>
    </recommendedName>
</protein>
<feature type="region of interest" description="Disordered" evidence="1">
    <location>
        <begin position="313"/>
        <end position="349"/>
    </location>
</feature>
<evidence type="ECO:0000256" key="1">
    <source>
        <dbReference type="SAM" id="MobiDB-lite"/>
    </source>
</evidence>
<evidence type="ECO:0000313" key="3">
    <source>
        <dbReference type="EMBL" id="CAE6717435.1"/>
    </source>
</evidence>
<name>A0ABM8QVE8_9BACT</name>
<evidence type="ECO:0000256" key="2">
    <source>
        <dbReference type="SAM" id="Phobius"/>
    </source>
</evidence>
<dbReference type="EMBL" id="CAJNBJ010000001">
    <property type="protein sequence ID" value="CAE6717435.1"/>
    <property type="molecule type" value="Genomic_DNA"/>
</dbReference>
<evidence type="ECO:0000313" key="4">
    <source>
        <dbReference type="Proteomes" id="UP000675880"/>
    </source>
</evidence>
<organism evidence="3 4">
    <name type="scientific">Nitrospira defluvii</name>
    <dbReference type="NCBI Taxonomy" id="330214"/>
    <lineage>
        <taxon>Bacteria</taxon>
        <taxon>Pseudomonadati</taxon>
        <taxon>Nitrospirota</taxon>
        <taxon>Nitrospiria</taxon>
        <taxon>Nitrospirales</taxon>
        <taxon>Nitrospiraceae</taxon>
        <taxon>Nitrospira</taxon>
    </lineage>
</organism>
<sequence>MRRVTGNQQGFTLVELMAAVLITVVIVAAMMTTVVTSNRANVVNSQVADTQQNVRLAIDLLSRDIKLAGYNYNATDPSSTAVGACNATIGAVTKPVGLLPQDQSPNAADSGPDGISMVLPVMNTTGWTLTAAAGGTANAVALEDSISLSGTAITEMVAQGLAVNSTVSIGGALSKTVKTIGATSIGFGTGNYVSGQFPVGTPVYLMQCVRYQIITNTPATCGSDAPCLVRDNVPLVDGVEDMQITYACDGCNQSAPNPLYPDGVIDDQDGSSSGGFPTFSQGDFVSNGSWAITPRTPDKIRMAQVSLVVRPTKTDDGLDEKGTKAVNTTGPVIVGDHNPSADAGYDAQTYQQQRRRVVIRTIQPRNL</sequence>
<gene>
    <name evidence="3" type="ORF">NSPZN2_11523</name>
</gene>
<keyword evidence="2" id="KW-0472">Membrane</keyword>